<dbReference type="EMBL" id="CADEBC010000208">
    <property type="protein sequence ID" value="CAB3226215.1"/>
    <property type="molecule type" value="Genomic_DNA"/>
</dbReference>
<feature type="region of interest" description="Disordered" evidence="1">
    <location>
        <begin position="289"/>
        <end position="320"/>
    </location>
</feature>
<dbReference type="Proteomes" id="UP000494106">
    <property type="component" value="Unassembled WGS sequence"/>
</dbReference>
<feature type="compositionally biased region" description="Polar residues" evidence="1">
    <location>
        <begin position="306"/>
        <end position="320"/>
    </location>
</feature>
<organism evidence="2 3">
    <name type="scientific">Arctia plantaginis</name>
    <name type="common">Wood tiger moth</name>
    <name type="synonym">Phalaena plantaginis</name>
    <dbReference type="NCBI Taxonomy" id="874455"/>
    <lineage>
        <taxon>Eukaryota</taxon>
        <taxon>Metazoa</taxon>
        <taxon>Ecdysozoa</taxon>
        <taxon>Arthropoda</taxon>
        <taxon>Hexapoda</taxon>
        <taxon>Insecta</taxon>
        <taxon>Pterygota</taxon>
        <taxon>Neoptera</taxon>
        <taxon>Endopterygota</taxon>
        <taxon>Lepidoptera</taxon>
        <taxon>Glossata</taxon>
        <taxon>Ditrysia</taxon>
        <taxon>Noctuoidea</taxon>
        <taxon>Erebidae</taxon>
        <taxon>Arctiinae</taxon>
        <taxon>Arctia</taxon>
    </lineage>
</organism>
<feature type="region of interest" description="Disordered" evidence="1">
    <location>
        <begin position="205"/>
        <end position="224"/>
    </location>
</feature>
<sequence>METISLPPPDLDDPTFQLIAQYFRWPIQLQQFTDYLRQNQSNNQEVPAPIVAGASRTPTYGIGSGGVAQNFQHCNCSQGSTATASDIYEMCRTQNYGFRAGTPQTPTYDIGSGSVAPNIPHCDYCQQSTATVTDSNIHEMCRTQSYGFHYSDSLDPTHLEEQIVVQDRTDDIRRGFRNNYHGPTFRGGLHNRDNRDLMHNRFRQPGRQHNWRSGPYLGRRSEPYPNLVDNFEPTLTDRNQINFIPVNPSQDYQQHLNDPAGLEWMDISREAILFIKKMEKDFSSYITSNSRNDQGLSLSEEDQHHPNNQVSPRPNDQVSFEAPNEQNIESLQDRYNIWHYPVNHDLESSLNLNDQEPFYAEEHQQYPNDQDSTRPSDHISISSEEELA</sequence>
<evidence type="ECO:0000256" key="1">
    <source>
        <dbReference type="SAM" id="MobiDB-lite"/>
    </source>
</evidence>
<reference evidence="2 3" key="1">
    <citation type="submission" date="2020-04" db="EMBL/GenBank/DDBJ databases">
        <authorList>
            <person name="Wallbank WR R."/>
            <person name="Pardo Diaz C."/>
            <person name="Kozak K."/>
            <person name="Martin S."/>
            <person name="Jiggins C."/>
            <person name="Moest M."/>
            <person name="Warren A I."/>
            <person name="Byers J.R.P. K."/>
            <person name="Montejo-Kovacevich G."/>
            <person name="Yen C E."/>
        </authorList>
    </citation>
    <scope>NUCLEOTIDE SEQUENCE [LARGE SCALE GENOMIC DNA]</scope>
</reference>
<dbReference type="OrthoDB" id="10529320at2759"/>
<gene>
    <name evidence="2" type="ORF">APLA_LOCUS2761</name>
</gene>
<dbReference type="AlphaFoldDB" id="A0A8S0Z061"/>
<feature type="region of interest" description="Disordered" evidence="1">
    <location>
        <begin position="355"/>
        <end position="388"/>
    </location>
</feature>
<evidence type="ECO:0000313" key="3">
    <source>
        <dbReference type="Proteomes" id="UP000494106"/>
    </source>
</evidence>
<accession>A0A8S0Z061</accession>
<keyword evidence="3" id="KW-1185">Reference proteome</keyword>
<evidence type="ECO:0000313" key="2">
    <source>
        <dbReference type="EMBL" id="CAB3226215.1"/>
    </source>
</evidence>
<name>A0A8S0Z061_ARCPL</name>
<comment type="caution">
    <text evidence="2">The sequence shown here is derived from an EMBL/GenBank/DDBJ whole genome shotgun (WGS) entry which is preliminary data.</text>
</comment>
<feature type="region of interest" description="Disordered" evidence="1">
    <location>
        <begin position="175"/>
        <end position="194"/>
    </location>
</feature>
<protein>
    <submittedName>
        <fullName evidence="2">Uncharacterized protein</fullName>
    </submittedName>
</protein>
<proteinExistence type="predicted"/>